<evidence type="ECO:0000256" key="4">
    <source>
        <dbReference type="ARBA" id="ARBA00022798"/>
    </source>
</evidence>
<dbReference type="GO" id="GO:0006629">
    <property type="term" value="P:lipid metabolic process"/>
    <property type="evidence" value="ECO:0007669"/>
    <property type="project" value="InterPro"/>
</dbReference>
<evidence type="ECO:0000256" key="1">
    <source>
        <dbReference type="ARBA" id="ARBA00007277"/>
    </source>
</evidence>
<keyword evidence="4" id="KW-0319">Glycerol metabolism</keyword>
<comment type="catalytic activity">
    <reaction evidence="6">
        <text>a sn-glycero-3-phosphodiester + H2O = an alcohol + sn-glycerol 3-phosphate + H(+)</text>
        <dbReference type="Rhea" id="RHEA:12969"/>
        <dbReference type="ChEBI" id="CHEBI:15377"/>
        <dbReference type="ChEBI" id="CHEBI:15378"/>
        <dbReference type="ChEBI" id="CHEBI:30879"/>
        <dbReference type="ChEBI" id="CHEBI:57597"/>
        <dbReference type="ChEBI" id="CHEBI:83408"/>
        <dbReference type="EC" id="3.1.4.46"/>
    </reaction>
</comment>
<dbReference type="GO" id="GO:0008889">
    <property type="term" value="F:glycerophosphodiester phosphodiesterase activity"/>
    <property type="evidence" value="ECO:0007669"/>
    <property type="project" value="UniProtKB-EC"/>
</dbReference>
<dbReference type="PANTHER" id="PTHR43620">
    <property type="entry name" value="GLYCEROPHOSPHORYL DIESTER PHOSPHODIESTERASE"/>
    <property type="match status" value="1"/>
</dbReference>
<dbReference type="SUPFAM" id="SSF51695">
    <property type="entry name" value="PLC-like phosphodiesterases"/>
    <property type="match status" value="1"/>
</dbReference>
<proteinExistence type="inferred from homology"/>
<dbReference type="RefSeq" id="WP_304276166.1">
    <property type="nucleotide sequence ID" value="NZ_QFQZ01000016.1"/>
</dbReference>
<dbReference type="AlphaFoldDB" id="A0A2W5V9S1"/>
<reference evidence="8 9" key="1">
    <citation type="submission" date="2017-08" db="EMBL/GenBank/DDBJ databases">
        <title>Infants hospitalized years apart are colonized by the same room-sourced microbial strains.</title>
        <authorList>
            <person name="Brooks B."/>
            <person name="Olm M.R."/>
            <person name="Firek B.A."/>
            <person name="Baker R."/>
            <person name="Thomas B.C."/>
            <person name="Morowitz M.J."/>
            <person name="Banfield J.F."/>
        </authorList>
    </citation>
    <scope>NUCLEOTIDE SEQUENCE [LARGE SCALE GENOMIC DNA]</scope>
    <source>
        <strain evidence="8">S2_003_000_R2_4</strain>
    </source>
</reference>
<evidence type="ECO:0000256" key="3">
    <source>
        <dbReference type="ARBA" id="ARBA00022729"/>
    </source>
</evidence>
<dbReference type="Gene3D" id="3.20.20.190">
    <property type="entry name" value="Phosphatidylinositol (PI) phosphodiesterase"/>
    <property type="match status" value="1"/>
</dbReference>
<dbReference type="Pfam" id="PF03009">
    <property type="entry name" value="GDPD"/>
    <property type="match status" value="1"/>
</dbReference>
<dbReference type="EMBL" id="QFQZ01000016">
    <property type="protein sequence ID" value="PZR35407.1"/>
    <property type="molecule type" value="Genomic_DNA"/>
</dbReference>
<evidence type="ECO:0000259" key="7">
    <source>
        <dbReference type="PROSITE" id="PS51704"/>
    </source>
</evidence>
<organism evidence="8 9">
    <name type="scientific">Caulobacter segnis</name>
    <dbReference type="NCBI Taxonomy" id="88688"/>
    <lineage>
        <taxon>Bacteria</taxon>
        <taxon>Pseudomonadati</taxon>
        <taxon>Pseudomonadota</taxon>
        <taxon>Alphaproteobacteria</taxon>
        <taxon>Caulobacterales</taxon>
        <taxon>Caulobacteraceae</taxon>
        <taxon>Caulobacter</taxon>
    </lineage>
</organism>
<protein>
    <recommendedName>
        <fullName evidence="2">glycerophosphodiester phosphodiesterase</fullName>
        <ecNumber evidence="2">3.1.4.46</ecNumber>
    </recommendedName>
</protein>
<dbReference type="EC" id="3.1.4.46" evidence="2"/>
<evidence type="ECO:0000256" key="2">
    <source>
        <dbReference type="ARBA" id="ARBA00012247"/>
    </source>
</evidence>
<dbReference type="PROSITE" id="PS51704">
    <property type="entry name" value="GP_PDE"/>
    <property type="match status" value="1"/>
</dbReference>
<accession>A0A2W5V9S1</accession>
<dbReference type="InterPro" id="IPR017946">
    <property type="entry name" value="PLC-like_Pdiesterase_TIM-brl"/>
</dbReference>
<gene>
    <name evidence="8" type="ORF">DI526_07430</name>
</gene>
<keyword evidence="5" id="KW-0378">Hydrolase</keyword>
<dbReference type="PANTHER" id="PTHR43620:SF7">
    <property type="entry name" value="GLYCEROPHOSPHODIESTER PHOSPHODIESTERASE GDPD5-RELATED"/>
    <property type="match status" value="1"/>
</dbReference>
<evidence type="ECO:0000256" key="6">
    <source>
        <dbReference type="ARBA" id="ARBA00047512"/>
    </source>
</evidence>
<name>A0A2W5V9S1_9CAUL</name>
<dbReference type="CDD" id="cd08602">
    <property type="entry name" value="GDPD_ScGlpQ1_like"/>
    <property type="match status" value="1"/>
</dbReference>
<evidence type="ECO:0000313" key="8">
    <source>
        <dbReference type="EMBL" id="PZR35407.1"/>
    </source>
</evidence>
<comment type="similarity">
    <text evidence="1">Belongs to the glycerophosphoryl diester phosphodiesterase family.</text>
</comment>
<dbReference type="Proteomes" id="UP000249393">
    <property type="component" value="Unassembled WGS sequence"/>
</dbReference>
<evidence type="ECO:0000313" key="9">
    <source>
        <dbReference type="Proteomes" id="UP000249393"/>
    </source>
</evidence>
<feature type="domain" description="GP-PDE" evidence="7">
    <location>
        <begin position="30"/>
        <end position="355"/>
    </location>
</feature>
<evidence type="ECO:0000256" key="5">
    <source>
        <dbReference type="ARBA" id="ARBA00022801"/>
    </source>
</evidence>
<dbReference type="InterPro" id="IPR030395">
    <property type="entry name" value="GP_PDE_dom"/>
</dbReference>
<comment type="caution">
    <text evidence="8">The sequence shown here is derived from an EMBL/GenBank/DDBJ whole genome shotgun (WGS) entry which is preliminary data.</text>
</comment>
<dbReference type="GO" id="GO:0006071">
    <property type="term" value="P:glycerol metabolic process"/>
    <property type="evidence" value="ECO:0007669"/>
    <property type="project" value="UniProtKB-KW"/>
</dbReference>
<keyword evidence="3" id="KW-0732">Signal</keyword>
<dbReference type="GO" id="GO:0042597">
    <property type="term" value="C:periplasmic space"/>
    <property type="evidence" value="ECO:0007669"/>
    <property type="project" value="TreeGrafter"/>
</dbReference>
<sequence length="356" mass="38083">MTLLTRRALTTAALAGTFLPGLARAQSRKPVVIGHRGCSGERPEHTALAYERAIEQGADFIEPDLVPTKDGHLVARHENEIGGTTDVASRPEFAARKATKIIDGQSITGWFTEDFTLAEIKTLRARERLPQLRPASAAFDGQAQILTYEEVVAIARSGSQRTGRTIGTYPELKHPTYFASIGLPTEDRLVAKLKALDLNSATAPVFVQCFEVGPLKRLRAKTPARLVFLVAGEGGPADLPGVKYADLVTARGLKEVAIYADGLGPEKTMVVPQDPNALLPATDLVKNAHAAGLVVHPWTVRAENYFLPATLRKGDPKDPTFLAQHGDAIAVLKALYAAGVDGVFSDFPGLAVAARG</sequence>